<dbReference type="Gene3D" id="1.20.1440.20">
    <property type="entry name" value="LemA-like domain"/>
    <property type="match status" value="1"/>
</dbReference>
<name>A0A1H6UEC6_9BACT</name>
<dbReference type="OrthoDB" id="9804152at2"/>
<evidence type="ECO:0000256" key="6">
    <source>
        <dbReference type="SAM" id="Phobius"/>
    </source>
</evidence>
<evidence type="ECO:0000256" key="3">
    <source>
        <dbReference type="ARBA" id="ARBA00022692"/>
    </source>
</evidence>
<comment type="subcellular location">
    <subcellularLocation>
        <location evidence="1">Membrane</location>
        <topology evidence="1">Single-pass membrane protein</topology>
    </subcellularLocation>
</comment>
<evidence type="ECO:0000256" key="2">
    <source>
        <dbReference type="ARBA" id="ARBA00008854"/>
    </source>
</evidence>
<evidence type="ECO:0000256" key="4">
    <source>
        <dbReference type="ARBA" id="ARBA00022989"/>
    </source>
</evidence>
<proteinExistence type="inferred from homology"/>
<sequence>MSIIWIVLIVAVLIGIFVVSLYNKLVAFKNNRENAFADIDVQLKQRHDLIPQLVSSVKGYMEHEAGVLTRVTEARSRAMNASTIDGKIAAEQELGSALQGLQIQVEAYPDLKANTNFLHLQNEISDVENKLAAARRYFNSATKEFNVAVQSFPSNLIAGMFGFHTEQMFDVGSSERERLDQAPEIKF</sequence>
<dbReference type="RefSeq" id="WP_092169246.1">
    <property type="nucleotide sequence ID" value="NZ_FNZH01000001.1"/>
</dbReference>
<organism evidence="7 8">
    <name type="scientific">Cyclobacterium xiamenense</name>
    <dbReference type="NCBI Taxonomy" id="1297121"/>
    <lineage>
        <taxon>Bacteria</taxon>
        <taxon>Pseudomonadati</taxon>
        <taxon>Bacteroidota</taxon>
        <taxon>Cytophagia</taxon>
        <taxon>Cytophagales</taxon>
        <taxon>Cyclobacteriaceae</taxon>
        <taxon>Cyclobacterium</taxon>
    </lineage>
</organism>
<evidence type="ECO:0000313" key="8">
    <source>
        <dbReference type="Proteomes" id="UP000199403"/>
    </source>
</evidence>
<dbReference type="AlphaFoldDB" id="A0A1H6UEC6"/>
<dbReference type="PANTHER" id="PTHR34478">
    <property type="entry name" value="PROTEIN LEMA"/>
    <property type="match status" value="1"/>
</dbReference>
<evidence type="ECO:0000313" key="7">
    <source>
        <dbReference type="EMBL" id="SEI86530.1"/>
    </source>
</evidence>
<dbReference type="EMBL" id="FNZH01000001">
    <property type="protein sequence ID" value="SEI86530.1"/>
    <property type="molecule type" value="Genomic_DNA"/>
</dbReference>
<keyword evidence="8" id="KW-1185">Reference proteome</keyword>
<keyword evidence="4 6" id="KW-1133">Transmembrane helix</keyword>
<feature type="transmembrane region" description="Helical" evidence="6">
    <location>
        <begin position="6"/>
        <end position="23"/>
    </location>
</feature>
<dbReference type="InterPro" id="IPR007156">
    <property type="entry name" value="MamQ_LemA"/>
</dbReference>
<dbReference type="Pfam" id="PF04011">
    <property type="entry name" value="LemA"/>
    <property type="match status" value="1"/>
</dbReference>
<dbReference type="SUPFAM" id="SSF140478">
    <property type="entry name" value="LemA-like"/>
    <property type="match status" value="1"/>
</dbReference>
<evidence type="ECO:0000256" key="1">
    <source>
        <dbReference type="ARBA" id="ARBA00004167"/>
    </source>
</evidence>
<dbReference type="Proteomes" id="UP000199403">
    <property type="component" value="Unassembled WGS sequence"/>
</dbReference>
<dbReference type="STRING" id="1416801.SAMN05192553_101600"/>
<dbReference type="InterPro" id="IPR023353">
    <property type="entry name" value="LemA-like_dom_sf"/>
</dbReference>
<keyword evidence="3 6" id="KW-0812">Transmembrane</keyword>
<gene>
    <name evidence="7" type="ORF">SAMN05192553_101600</name>
</gene>
<accession>A0A1H6UEC6</accession>
<protein>
    <submittedName>
        <fullName evidence="7">LemA protein</fullName>
    </submittedName>
</protein>
<evidence type="ECO:0000256" key="5">
    <source>
        <dbReference type="ARBA" id="ARBA00023136"/>
    </source>
</evidence>
<dbReference type="PANTHER" id="PTHR34478:SF1">
    <property type="entry name" value="PROTEIN LEMA"/>
    <property type="match status" value="1"/>
</dbReference>
<reference evidence="8" key="1">
    <citation type="submission" date="2016-10" db="EMBL/GenBank/DDBJ databases">
        <authorList>
            <person name="Varghese N."/>
            <person name="Submissions S."/>
        </authorList>
    </citation>
    <scope>NUCLEOTIDE SEQUENCE [LARGE SCALE GENOMIC DNA]</scope>
    <source>
        <strain evidence="8">IBRC-M 10761</strain>
    </source>
</reference>
<dbReference type="GO" id="GO:0016020">
    <property type="term" value="C:membrane"/>
    <property type="evidence" value="ECO:0007669"/>
    <property type="project" value="UniProtKB-SubCell"/>
</dbReference>
<comment type="similarity">
    <text evidence="2">Belongs to the LemA family.</text>
</comment>
<keyword evidence="5 6" id="KW-0472">Membrane</keyword>